<evidence type="ECO:0000313" key="3">
    <source>
        <dbReference type="EMBL" id="ETW02202.1"/>
    </source>
</evidence>
<organism evidence="3">
    <name type="scientific">Aphanomyces invadans</name>
    <dbReference type="NCBI Taxonomy" id="157072"/>
    <lineage>
        <taxon>Eukaryota</taxon>
        <taxon>Sar</taxon>
        <taxon>Stramenopiles</taxon>
        <taxon>Oomycota</taxon>
        <taxon>Saprolegniomycetes</taxon>
        <taxon>Saprolegniales</taxon>
        <taxon>Verrucalvaceae</taxon>
        <taxon>Aphanomyces</taxon>
    </lineage>
</organism>
<reference evidence="3" key="1">
    <citation type="submission" date="2013-12" db="EMBL/GenBank/DDBJ databases">
        <title>The Genome Sequence of Aphanomyces invadans NJM9701.</title>
        <authorList>
            <consortium name="The Broad Institute Genomics Platform"/>
            <person name="Russ C."/>
            <person name="Tyler B."/>
            <person name="van West P."/>
            <person name="Dieguez-Uribeondo J."/>
            <person name="Young S.K."/>
            <person name="Zeng Q."/>
            <person name="Gargeya S."/>
            <person name="Fitzgerald M."/>
            <person name="Abouelleil A."/>
            <person name="Alvarado L."/>
            <person name="Chapman S.B."/>
            <person name="Gainer-Dewar J."/>
            <person name="Goldberg J."/>
            <person name="Griggs A."/>
            <person name="Gujja S."/>
            <person name="Hansen M."/>
            <person name="Howarth C."/>
            <person name="Imamovic A."/>
            <person name="Ireland A."/>
            <person name="Larimer J."/>
            <person name="McCowan C."/>
            <person name="Murphy C."/>
            <person name="Pearson M."/>
            <person name="Poon T.W."/>
            <person name="Priest M."/>
            <person name="Roberts A."/>
            <person name="Saif S."/>
            <person name="Shea T."/>
            <person name="Sykes S."/>
            <person name="Wortman J."/>
            <person name="Nusbaum C."/>
            <person name="Birren B."/>
        </authorList>
    </citation>
    <scope>NUCLEOTIDE SEQUENCE [LARGE SCALE GENOMIC DNA]</scope>
    <source>
        <strain evidence="3">NJM9701</strain>
    </source>
</reference>
<evidence type="ECO:0000256" key="2">
    <source>
        <dbReference type="SAM" id="SignalP"/>
    </source>
</evidence>
<feature type="signal peptide" evidence="2">
    <location>
        <begin position="1"/>
        <end position="23"/>
    </location>
</feature>
<dbReference type="EMBL" id="KI913961">
    <property type="protein sequence ID" value="ETW02202.1"/>
    <property type="molecule type" value="Genomic_DNA"/>
</dbReference>
<evidence type="ECO:0000256" key="1">
    <source>
        <dbReference type="SAM" id="MobiDB-lite"/>
    </source>
</evidence>
<keyword evidence="2" id="KW-0732">Signal</keyword>
<dbReference type="AlphaFoldDB" id="A0A024U8I2"/>
<name>A0A024U8I2_9STRA</name>
<feature type="compositionally biased region" description="Basic and acidic residues" evidence="1">
    <location>
        <begin position="66"/>
        <end position="81"/>
    </location>
</feature>
<accession>A0A024U8I2</accession>
<dbReference type="OrthoDB" id="150053at2759"/>
<dbReference type="VEuPathDB" id="FungiDB:H310_05768"/>
<protein>
    <recommendedName>
        <fullName evidence="4">Cytochrome b mRNA-processing protein 4</fullName>
    </recommendedName>
</protein>
<dbReference type="RefSeq" id="XP_008868807.1">
    <property type="nucleotide sequence ID" value="XM_008870585.1"/>
</dbReference>
<proteinExistence type="predicted"/>
<dbReference type="GeneID" id="20082818"/>
<feature type="chain" id="PRO_5001535244" description="Cytochrome b mRNA-processing protein 4" evidence="2">
    <location>
        <begin position="24"/>
        <end position="95"/>
    </location>
</feature>
<feature type="region of interest" description="Disordered" evidence="1">
    <location>
        <begin position="61"/>
        <end position="81"/>
    </location>
</feature>
<sequence>MKIYKMLVHWGIMLTVPTAIALAVFKPQSEDDQRAMLEAKYKDDIDRQRKNRAKIMDLLRPASDSSEGKVKSDEFTDRVMRGDPATRPEWVKRFE</sequence>
<gene>
    <name evidence="3" type="ORF">H310_05768</name>
</gene>
<evidence type="ECO:0008006" key="4">
    <source>
        <dbReference type="Google" id="ProtNLM"/>
    </source>
</evidence>